<dbReference type="AlphaFoldDB" id="A0A2U1K993"/>
<evidence type="ECO:0000259" key="5">
    <source>
        <dbReference type="Pfam" id="PF18517"/>
    </source>
</evidence>
<evidence type="ECO:0000256" key="1">
    <source>
        <dbReference type="ARBA" id="ARBA00004123"/>
    </source>
</evidence>
<feature type="coiled-coil region" evidence="4">
    <location>
        <begin position="50"/>
        <end position="84"/>
    </location>
</feature>
<evidence type="ECO:0000313" key="6">
    <source>
        <dbReference type="EMBL" id="PWA20740.1"/>
    </source>
</evidence>
<accession>A0A2U1K993</accession>
<dbReference type="OrthoDB" id="273345at2759"/>
<dbReference type="GO" id="GO:0005634">
    <property type="term" value="C:nucleus"/>
    <property type="evidence" value="ECO:0007669"/>
    <property type="project" value="UniProtKB-SubCell"/>
</dbReference>
<organism evidence="6 7">
    <name type="scientific">Artemisia annua</name>
    <name type="common">Sweet wormwood</name>
    <dbReference type="NCBI Taxonomy" id="35608"/>
    <lineage>
        <taxon>Eukaryota</taxon>
        <taxon>Viridiplantae</taxon>
        <taxon>Streptophyta</taxon>
        <taxon>Embryophyta</taxon>
        <taxon>Tracheophyta</taxon>
        <taxon>Spermatophyta</taxon>
        <taxon>Magnoliopsida</taxon>
        <taxon>eudicotyledons</taxon>
        <taxon>Gunneridae</taxon>
        <taxon>Pentapetalae</taxon>
        <taxon>asterids</taxon>
        <taxon>campanulids</taxon>
        <taxon>Asterales</taxon>
        <taxon>Asteraceae</taxon>
        <taxon>Asteroideae</taxon>
        <taxon>Anthemideae</taxon>
        <taxon>Artemisiinae</taxon>
        <taxon>Artemisia</taxon>
    </lineage>
</organism>
<evidence type="ECO:0000313" key="7">
    <source>
        <dbReference type="Proteomes" id="UP000245207"/>
    </source>
</evidence>
<evidence type="ECO:0000256" key="3">
    <source>
        <dbReference type="ARBA" id="ARBA00023242"/>
    </source>
</evidence>
<evidence type="ECO:0000256" key="2">
    <source>
        <dbReference type="ARBA" id="ARBA00023054"/>
    </source>
</evidence>
<name>A0A2U1K993_ARTAN</name>
<comment type="caution">
    <text evidence="6">The sequence shown here is derived from an EMBL/GenBank/DDBJ whole genome shotgun (WGS) entry which is preliminary data.</text>
</comment>
<dbReference type="STRING" id="35608.A0A2U1K993"/>
<reference evidence="6 7" key="1">
    <citation type="journal article" date="2018" name="Mol. Plant">
        <title>The genome of Artemisia annua provides insight into the evolution of Asteraceae family and artemisinin biosynthesis.</title>
        <authorList>
            <person name="Shen Q."/>
            <person name="Zhang L."/>
            <person name="Liao Z."/>
            <person name="Wang S."/>
            <person name="Yan T."/>
            <person name="Shi P."/>
            <person name="Liu M."/>
            <person name="Fu X."/>
            <person name="Pan Q."/>
            <person name="Wang Y."/>
            <person name="Lv Z."/>
            <person name="Lu X."/>
            <person name="Zhang F."/>
            <person name="Jiang W."/>
            <person name="Ma Y."/>
            <person name="Chen M."/>
            <person name="Hao X."/>
            <person name="Li L."/>
            <person name="Tang Y."/>
            <person name="Lv G."/>
            <person name="Zhou Y."/>
            <person name="Sun X."/>
            <person name="Brodelius P.E."/>
            <person name="Rose J.K.C."/>
            <person name="Tang K."/>
        </authorList>
    </citation>
    <scope>NUCLEOTIDE SEQUENCE [LARGE SCALE GENOMIC DNA]</scope>
    <source>
        <strain evidence="7">cv. Huhao1</strain>
        <tissue evidence="6">Leaf</tissue>
    </source>
</reference>
<comment type="subcellular location">
    <subcellularLocation>
        <location evidence="1">Nucleus</location>
    </subcellularLocation>
</comment>
<sequence>MRRRSVSSVNNGLSLFGASISYAKLLFKLNRPFEVALRGFSFVISFSKELTLHEDAREEALIELKAIEQKYHSLKSELGQFADNDLATFEAEEAIKVAYEAANRWTDNIFTMRQWCSNNFPQAKE</sequence>
<proteinExistence type="predicted"/>
<keyword evidence="2 4" id="KW-0175">Coiled coil</keyword>
<dbReference type="Pfam" id="PF18517">
    <property type="entry name" value="LZ3wCH"/>
    <property type="match status" value="1"/>
</dbReference>
<dbReference type="InterPro" id="IPR040661">
    <property type="entry name" value="LZ3wCH"/>
</dbReference>
<feature type="domain" description="Leucine zipper with capping helix" evidence="5">
    <location>
        <begin position="91"/>
        <end position="124"/>
    </location>
</feature>
<protein>
    <submittedName>
        <fullName evidence="6">Meiotic nuclear division protein 1</fullName>
    </submittedName>
</protein>
<keyword evidence="7" id="KW-1185">Reference proteome</keyword>
<dbReference type="EMBL" id="PKPP01030735">
    <property type="protein sequence ID" value="PWA20740.1"/>
    <property type="molecule type" value="Genomic_DNA"/>
</dbReference>
<gene>
    <name evidence="6" type="ORF">CTI12_AA629680</name>
</gene>
<dbReference type="Proteomes" id="UP000245207">
    <property type="component" value="Unassembled WGS sequence"/>
</dbReference>
<keyword evidence="3" id="KW-0539">Nucleus</keyword>
<evidence type="ECO:0000256" key="4">
    <source>
        <dbReference type="SAM" id="Coils"/>
    </source>
</evidence>